<evidence type="ECO:0000313" key="9">
    <source>
        <dbReference type="EMBL" id="HIS64947.1"/>
    </source>
</evidence>
<feature type="transmembrane region" description="Helical" evidence="7">
    <location>
        <begin position="119"/>
        <end position="139"/>
    </location>
</feature>
<dbReference type="PANTHER" id="PTHR30193:SF37">
    <property type="entry name" value="INNER MEMBRANE ABC TRANSPORTER PERMEASE PROTEIN YCJO"/>
    <property type="match status" value="1"/>
</dbReference>
<sequence length="308" mass="34645">MNVSEVRPVKKKMSKAALTEHRWGLAFVAPPFVGFLLFMAFPIVFAFVASLTKWNGMNDMLDQFCGLQNYIKLMGDEKFWKVLGNTVIYMLGIPIGMILGLIIAVGMNRKIRGIKVLRTLYYIPVVSSLVAVAILWMWVFNYDYGLLNSIIKFLTGQHGPNWLGDETWVKVSMIIFMVWKGLGTSIILYLAGLQGIPRDYYEAATIDGANSWNLFRHITVPLVSPVTFYLLITGLIGGFQVFVEVLVMVPTGGLDYSAATVVFYLYEKAFTSRQMGYGSAMAFLLSLIIFVITAINFKAQDKWVKTMD</sequence>
<comment type="subcellular location">
    <subcellularLocation>
        <location evidence="1 7">Cell membrane</location>
        <topology evidence="1 7">Multi-pass membrane protein</topology>
    </subcellularLocation>
</comment>
<protein>
    <submittedName>
        <fullName evidence="9">Sugar ABC transporter permease</fullName>
    </submittedName>
</protein>
<reference evidence="9" key="1">
    <citation type="submission" date="2020-10" db="EMBL/GenBank/DDBJ databases">
        <authorList>
            <person name="Gilroy R."/>
        </authorList>
    </citation>
    <scope>NUCLEOTIDE SEQUENCE</scope>
    <source>
        <strain evidence="9">ChiBcec16-1751</strain>
    </source>
</reference>
<keyword evidence="5 7" id="KW-1133">Transmembrane helix</keyword>
<feature type="transmembrane region" description="Helical" evidence="7">
    <location>
        <begin position="21"/>
        <end position="51"/>
    </location>
</feature>
<dbReference type="PANTHER" id="PTHR30193">
    <property type="entry name" value="ABC TRANSPORTER PERMEASE PROTEIN"/>
    <property type="match status" value="1"/>
</dbReference>
<keyword evidence="4 7" id="KW-0812">Transmembrane</keyword>
<dbReference type="SUPFAM" id="SSF161098">
    <property type="entry name" value="MetI-like"/>
    <property type="match status" value="1"/>
</dbReference>
<reference evidence="9" key="2">
    <citation type="journal article" date="2021" name="PeerJ">
        <title>Extensive microbial diversity within the chicken gut microbiome revealed by metagenomics and culture.</title>
        <authorList>
            <person name="Gilroy R."/>
            <person name="Ravi A."/>
            <person name="Getino M."/>
            <person name="Pursley I."/>
            <person name="Horton D.L."/>
            <person name="Alikhan N.F."/>
            <person name="Baker D."/>
            <person name="Gharbi K."/>
            <person name="Hall N."/>
            <person name="Watson M."/>
            <person name="Adriaenssens E.M."/>
            <person name="Foster-Nyarko E."/>
            <person name="Jarju S."/>
            <person name="Secka A."/>
            <person name="Antonio M."/>
            <person name="Oren A."/>
            <person name="Chaudhuri R.R."/>
            <person name="La Ragione R."/>
            <person name="Hildebrand F."/>
            <person name="Pallen M.J."/>
        </authorList>
    </citation>
    <scope>NUCLEOTIDE SEQUENCE</scope>
    <source>
        <strain evidence="9">ChiBcec16-1751</strain>
    </source>
</reference>
<evidence type="ECO:0000256" key="6">
    <source>
        <dbReference type="ARBA" id="ARBA00023136"/>
    </source>
</evidence>
<evidence type="ECO:0000256" key="1">
    <source>
        <dbReference type="ARBA" id="ARBA00004651"/>
    </source>
</evidence>
<feature type="transmembrane region" description="Helical" evidence="7">
    <location>
        <begin position="278"/>
        <end position="297"/>
    </location>
</feature>
<feature type="domain" description="ABC transmembrane type-1" evidence="8">
    <location>
        <begin position="82"/>
        <end position="296"/>
    </location>
</feature>
<feature type="transmembrane region" description="Helical" evidence="7">
    <location>
        <begin position="171"/>
        <end position="193"/>
    </location>
</feature>
<proteinExistence type="inferred from homology"/>
<comment type="similarity">
    <text evidence="7">Belongs to the binding-protein-dependent transport system permease family.</text>
</comment>
<evidence type="ECO:0000256" key="2">
    <source>
        <dbReference type="ARBA" id="ARBA00022448"/>
    </source>
</evidence>
<accession>A0A9D1F9H6</accession>
<evidence type="ECO:0000256" key="4">
    <source>
        <dbReference type="ARBA" id="ARBA00022692"/>
    </source>
</evidence>
<evidence type="ECO:0000256" key="3">
    <source>
        <dbReference type="ARBA" id="ARBA00022475"/>
    </source>
</evidence>
<dbReference type="GO" id="GO:0055085">
    <property type="term" value="P:transmembrane transport"/>
    <property type="evidence" value="ECO:0007669"/>
    <property type="project" value="InterPro"/>
</dbReference>
<evidence type="ECO:0000256" key="7">
    <source>
        <dbReference type="RuleBase" id="RU363032"/>
    </source>
</evidence>
<dbReference type="InterPro" id="IPR051393">
    <property type="entry name" value="ABC_transporter_permease"/>
</dbReference>
<dbReference type="InterPro" id="IPR000515">
    <property type="entry name" value="MetI-like"/>
</dbReference>
<evidence type="ECO:0000259" key="8">
    <source>
        <dbReference type="PROSITE" id="PS50928"/>
    </source>
</evidence>
<dbReference type="Proteomes" id="UP000886741">
    <property type="component" value="Unassembled WGS sequence"/>
</dbReference>
<organism evidence="9 10">
    <name type="scientific">Candidatus Avoscillospira avistercoris</name>
    <dbReference type="NCBI Taxonomy" id="2840707"/>
    <lineage>
        <taxon>Bacteria</taxon>
        <taxon>Bacillati</taxon>
        <taxon>Bacillota</taxon>
        <taxon>Clostridia</taxon>
        <taxon>Eubacteriales</taxon>
        <taxon>Oscillospiraceae</taxon>
        <taxon>Oscillospiraceae incertae sedis</taxon>
        <taxon>Candidatus Avoscillospira</taxon>
    </lineage>
</organism>
<dbReference type="InterPro" id="IPR035906">
    <property type="entry name" value="MetI-like_sf"/>
</dbReference>
<dbReference type="EMBL" id="DVJJ01000091">
    <property type="protein sequence ID" value="HIS64947.1"/>
    <property type="molecule type" value="Genomic_DNA"/>
</dbReference>
<evidence type="ECO:0000313" key="10">
    <source>
        <dbReference type="Proteomes" id="UP000886741"/>
    </source>
</evidence>
<dbReference type="AlphaFoldDB" id="A0A9D1F9H6"/>
<dbReference type="PROSITE" id="PS50928">
    <property type="entry name" value="ABC_TM1"/>
    <property type="match status" value="1"/>
</dbReference>
<keyword evidence="3" id="KW-1003">Cell membrane</keyword>
<dbReference type="CDD" id="cd06261">
    <property type="entry name" value="TM_PBP2"/>
    <property type="match status" value="1"/>
</dbReference>
<feature type="transmembrane region" description="Helical" evidence="7">
    <location>
        <begin position="87"/>
        <end position="107"/>
    </location>
</feature>
<evidence type="ECO:0000256" key="5">
    <source>
        <dbReference type="ARBA" id="ARBA00022989"/>
    </source>
</evidence>
<keyword evidence="6 7" id="KW-0472">Membrane</keyword>
<gene>
    <name evidence="9" type="ORF">IAA83_06210</name>
</gene>
<comment type="caution">
    <text evidence="9">The sequence shown here is derived from an EMBL/GenBank/DDBJ whole genome shotgun (WGS) entry which is preliminary data.</text>
</comment>
<dbReference type="Pfam" id="PF00528">
    <property type="entry name" value="BPD_transp_1"/>
    <property type="match status" value="1"/>
</dbReference>
<keyword evidence="2 7" id="KW-0813">Transport</keyword>
<dbReference type="GO" id="GO:0005886">
    <property type="term" value="C:plasma membrane"/>
    <property type="evidence" value="ECO:0007669"/>
    <property type="project" value="UniProtKB-SubCell"/>
</dbReference>
<name>A0A9D1F9H6_9FIRM</name>
<dbReference type="Gene3D" id="1.10.3720.10">
    <property type="entry name" value="MetI-like"/>
    <property type="match status" value="1"/>
</dbReference>
<feature type="transmembrane region" description="Helical" evidence="7">
    <location>
        <begin position="214"/>
        <end position="239"/>
    </location>
</feature>
<feature type="transmembrane region" description="Helical" evidence="7">
    <location>
        <begin position="245"/>
        <end position="266"/>
    </location>
</feature>